<dbReference type="Pfam" id="PF04830">
    <property type="entry name" value="DUF637"/>
    <property type="match status" value="1"/>
</dbReference>
<evidence type="ECO:0000313" key="3">
    <source>
        <dbReference type="Proteomes" id="UP001220662"/>
    </source>
</evidence>
<dbReference type="InterPro" id="IPR025157">
    <property type="entry name" value="Hemagglutinin_rpt"/>
</dbReference>
<dbReference type="AlphaFoldDB" id="A0AAW6P685"/>
<proteinExistence type="predicted"/>
<comment type="caution">
    <text evidence="2">The sequence shown here is derived from an EMBL/GenBank/DDBJ whole genome shotgun (WGS) entry which is preliminary data.</text>
</comment>
<dbReference type="RefSeq" id="WP_276214353.1">
    <property type="nucleotide sequence ID" value="NZ_JARJLR010000184.1"/>
</dbReference>
<feature type="non-terminal residue" evidence="2">
    <location>
        <position position="1"/>
    </location>
</feature>
<organism evidence="2 3">
    <name type="scientific">Pseudomonas citronellolis</name>
    <dbReference type="NCBI Taxonomy" id="53408"/>
    <lineage>
        <taxon>Bacteria</taxon>
        <taxon>Pseudomonadati</taxon>
        <taxon>Pseudomonadota</taxon>
        <taxon>Gammaproteobacteria</taxon>
        <taxon>Pseudomonadales</taxon>
        <taxon>Pseudomonadaceae</taxon>
        <taxon>Pseudomonas</taxon>
    </lineage>
</organism>
<dbReference type="InterPro" id="IPR006915">
    <property type="entry name" value="DUF637_hemagglutn_put"/>
</dbReference>
<name>A0AAW6P685_9PSED</name>
<evidence type="ECO:0000259" key="1">
    <source>
        <dbReference type="Pfam" id="PF04830"/>
    </source>
</evidence>
<dbReference type="EMBL" id="JARJLR010000184">
    <property type="protein sequence ID" value="MDF3842022.1"/>
    <property type="molecule type" value="Genomic_DNA"/>
</dbReference>
<evidence type="ECO:0000313" key="2">
    <source>
        <dbReference type="EMBL" id="MDF3842022.1"/>
    </source>
</evidence>
<protein>
    <submittedName>
        <fullName evidence="2">DUF637 domain-containing protein</fullName>
    </submittedName>
</protein>
<dbReference type="Proteomes" id="UP001220662">
    <property type="component" value="Unassembled WGS sequence"/>
</dbReference>
<gene>
    <name evidence="2" type="ORF">P3W55_09885</name>
</gene>
<sequence length="771" mass="79279">AGDVTLSAGQNLTLEASQVGAGKEAFLVAGDKLQLLAGHDSEHSLYQKQKKGSLGSKSFKRDEITDVTAVGSQVSAGGDITLLSGGDQKYQAARLESGNDIALVSGGSVTFEAVKDLHQESHEKSKSDLAWQSAKGKGQTDETLRQSQLIAQGELAIKAVEGLKIDIKHIDQKSVGQTIDAMVQADPNLAWLKEAEARGDVDWRRVQEVHDSWKYSSSGMGPAAQLAVAIVLSVATYGAASTAVGTAAGATAGSSTAMAAAGVSATGATVAAGWGNVALASGAASLASTGGVSAINNKGDIGTALKDTLSSDGLRQAMIAGALGGLTTGYFDDLVGTQTKFVNGKVVVDLSSPNGVAAFAANQALQNMTSAALNKATGGSASFGDALKGSLYNTLAAAGFNAVGDFGQAHKLDTGSGQMVVLHALMGGLAAEARGESFATGALAAGLNEAVVKDLDALVSSYSPENREALLSMSSQLLGLVATVAQDPDADTNKLETGSWVAKNSTQYNHELHRKNAESFAEGALDFCKKQPAYCGPGADQVSEQDMMDALAATAAHGKGIDKVKPEALRLVNQFLVNPDLADTLQNDLFSPSGSEQQRLDTLEKAELAAAGISTAALAKAVLAGGGQLLSKLAGALKGQGAKGVPNSTLTRDELISGLPAGTKITPESVIDIRKLPDGRTVWLETGSNAAGLRHIYKRHEVDFVNKGILRDEIPTVLMNALERGKIVGTNGSANVYRITHNGVEQNIAIGVGSNGFVVRANPVSSWRPLP</sequence>
<feature type="domain" description="DUF637" evidence="1">
    <location>
        <begin position="278"/>
        <end position="445"/>
    </location>
</feature>
<reference evidence="2" key="1">
    <citation type="submission" date="2023-03" db="EMBL/GenBank/DDBJ databases">
        <title>Draft assemblies of triclosan tolerant bacteria isolated from returned activated sludge.</title>
        <authorList>
            <person name="Van Hamelsveld S."/>
        </authorList>
    </citation>
    <scope>NUCLEOTIDE SEQUENCE</scope>
    <source>
        <strain evidence="2">GW210015_S63</strain>
    </source>
</reference>
<accession>A0AAW6P685</accession>
<dbReference type="GO" id="GO:0003824">
    <property type="term" value="F:catalytic activity"/>
    <property type="evidence" value="ECO:0007669"/>
    <property type="project" value="UniProtKB-ARBA"/>
</dbReference>
<dbReference type="Pfam" id="PF13332">
    <property type="entry name" value="Fil_haemagg_2"/>
    <property type="match status" value="1"/>
</dbReference>